<dbReference type="Proteomes" id="UP000030134">
    <property type="component" value="Unassembled WGS sequence"/>
</dbReference>
<gene>
    <name evidence="5" type="ORF">HQ36_01660</name>
</gene>
<dbReference type="EMBL" id="JQZW01000002">
    <property type="protein sequence ID" value="KGN99185.1"/>
    <property type="molecule type" value="Genomic_DNA"/>
</dbReference>
<dbReference type="NCBIfam" id="TIGR00172">
    <property type="entry name" value="maf"/>
    <property type="match status" value="1"/>
</dbReference>
<evidence type="ECO:0000256" key="2">
    <source>
        <dbReference type="ARBA" id="ARBA00022801"/>
    </source>
</evidence>
<dbReference type="HAMAP" id="MF_00528">
    <property type="entry name" value="Maf"/>
    <property type="match status" value="1"/>
</dbReference>
<comment type="subcellular location">
    <subcellularLocation>
        <location evidence="4">Cytoplasm</location>
    </subcellularLocation>
</comment>
<dbReference type="SUPFAM" id="SSF52972">
    <property type="entry name" value="ITPase-like"/>
    <property type="match status" value="1"/>
</dbReference>
<evidence type="ECO:0000313" key="6">
    <source>
        <dbReference type="Proteomes" id="UP000030134"/>
    </source>
</evidence>
<dbReference type="PANTHER" id="PTHR43213:SF5">
    <property type="entry name" value="BIFUNCTIONAL DTTP_UTP PYROPHOSPHATASE_METHYLTRANSFERASE PROTEIN-RELATED"/>
    <property type="match status" value="1"/>
</dbReference>
<keyword evidence="6" id="KW-1185">Reference proteome</keyword>
<sequence length="209" mass="23784">MIDLPYKIVLGSQSPRRRELLAGLDIPFEVRTMPDIDETPPEQIDPHEVPRHLACRKAQVYREQLAPDELLITADTIVLTAEQRILGKPHSPEEARDMLRSLSGTMHRVITGVALLHPSGKGYSFSAESKVWFASLSDEEIEYYLSHYKPYDKAGSYGIQEWIGYIGIARIEGSFYNVMGLPVHLVYKELSNWLQKEKELVPLHPDCIV</sequence>
<comment type="catalytic activity">
    <reaction evidence="4">
        <text>dTTP + H2O = dTMP + diphosphate + H(+)</text>
        <dbReference type="Rhea" id="RHEA:28534"/>
        <dbReference type="ChEBI" id="CHEBI:15377"/>
        <dbReference type="ChEBI" id="CHEBI:15378"/>
        <dbReference type="ChEBI" id="CHEBI:33019"/>
        <dbReference type="ChEBI" id="CHEBI:37568"/>
        <dbReference type="ChEBI" id="CHEBI:63528"/>
        <dbReference type="EC" id="3.6.1.9"/>
    </reaction>
</comment>
<dbReference type="PANTHER" id="PTHR43213">
    <property type="entry name" value="BIFUNCTIONAL DTTP/UTP PYROPHOSPHATASE/METHYLTRANSFERASE PROTEIN-RELATED"/>
    <property type="match status" value="1"/>
</dbReference>
<evidence type="ECO:0000256" key="3">
    <source>
        <dbReference type="ARBA" id="ARBA00023080"/>
    </source>
</evidence>
<comment type="function">
    <text evidence="4">Nucleoside triphosphate pyrophosphatase that hydrolyzes dTTP and UTP. May have a dual role in cell division arrest and in preventing the incorporation of modified nucleotides into cellular nucleic acids.</text>
</comment>
<keyword evidence="3 4" id="KW-0546">Nucleotide metabolism</keyword>
<dbReference type="OrthoDB" id="9807767at2"/>
<reference evidence="5 6" key="1">
    <citation type="submission" date="2014-08" db="EMBL/GenBank/DDBJ databases">
        <title>Porphyromonas gingivicanis strain:COT-022_OH1391 Genome sequencing.</title>
        <authorList>
            <person name="Wallis C."/>
            <person name="Deusch O."/>
            <person name="O'Flynn C."/>
            <person name="Davis I."/>
            <person name="Jospin G."/>
            <person name="Darling A.E."/>
            <person name="Coil D.A."/>
            <person name="Alexiev A."/>
            <person name="Horsfall A."/>
            <person name="Kirkwood N."/>
            <person name="Harris S."/>
            <person name="Eisen J.A."/>
        </authorList>
    </citation>
    <scope>NUCLEOTIDE SEQUENCE [LARGE SCALE GENOMIC DNA]</scope>
    <source>
        <strain evidence="6">COT-022 OH1391</strain>
    </source>
</reference>
<evidence type="ECO:0000256" key="1">
    <source>
        <dbReference type="ARBA" id="ARBA00001968"/>
    </source>
</evidence>
<dbReference type="PIRSF" id="PIRSF006305">
    <property type="entry name" value="Maf"/>
    <property type="match status" value="1"/>
</dbReference>
<feature type="site" description="Important for substrate specificity" evidence="4">
    <location>
        <position position="160"/>
    </location>
</feature>
<dbReference type="GO" id="GO:0005737">
    <property type="term" value="C:cytoplasm"/>
    <property type="evidence" value="ECO:0007669"/>
    <property type="project" value="UniProtKB-SubCell"/>
</dbReference>
<dbReference type="InterPro" id="IPR003697">
    <property type="entry name" value="Maf-like"/>
</dbReference>
<keyword evidence="2 4" id="KW-0378">Hydrolase</keyword>
<dbReference type="InterPro" id="IPR029001">
    <property type="entry name" value="ITPase-like_fam"/>
</dbReference>
<keyword evidence="4" id="KW-0963">Cytoplasm</keyword>
<accession>A0A0A2G9W4</accession>
<comment type="similarity">
    <text evidence="4">Belongs to the Maf family. YhdE subfamily.</text>
</comment>
<evidence type="ECO:0000313" key="5">
    <source>
        <dbReference type="EMBL" id="KGN99185.1"/>
    </source>
</evidence>
<protein>
    <recommendedName>
        <fullName evidence="4">dTTP/UTP pyrophosphatase</fullName>
        <shortName evidence="4">dTTPase/UTPase</shortName>
        <ecNumber evidence="4">3.6.1.9</ecNumber>
    </recommendedName>
    <alternativeName>
        <fullName evidence="4">Nucleoside triphosphate pyrophosphatase</fullName>
    </alternativeName>
    <alternativeName>
        <fullName evidence="4">Nucleotide pyrophosphatase</fullName>
        <shortName evidence="4">Nucleotide PPase</shortName>
    </alternativeName>
</protein>
<dbReference type="STRING" id="266762.HQ36_01660"/>
<dbReference type="GO" id="GO:0036218">
    <property type="term" value="F:dTTP diphosphatase activity"/>
    <property type="evidence" value="ECO:0007669"/>
    <property type="project" value="RHEA"/>
</dbReference>
<dbReference type="CDD" id="cd00555">
    <property type="entry name" value="Maf"/>
    <property type="match status" value="1"/>
</dbReference>
<feature type="site" description="Important for substrate specificity" evidence="4">
    <location>
        <position position="76"/>
    </location>
</feature>
<feature type="active site" description="Proton acceptor" evidence="4">
    <location>
        <position position="75"/>
    </location>
</feature>
<dbReference type="Gene3D" id="3.90.950.10">
    <property type="match status" value="1"/>
</dbReference>
<dbReference type="AlphaFoldDB" id="A0A0A2G9W4"/>
<feature type="site" description="Important for substrate specificity" evidence="4">
    <location>
        <position position="16"/>
    </location>
</feature>
<dbReference type="GO" id="GO:0036221">
    <property type="term" value="F:UTP diphosphatase activity"/>
    <property type="evidence" value="ECO:0007669"/>
    <property type="project" value="RHEA"/>
</dbReference>
<proteinExistence type="inferred from homology"/>
<comment type="caution">
    <text evidence="4">Lacks conserved residue(s) required for the propagation of feature annotation.</text>
</comment>
<dbReference type="Pfam" id="PF02545">
    <property type="entry name" value="Maf"/>
    <property type="match status" value="1"/>
</dbReference>
<evidence type="ECO:0000256" key="4">
    <source>
        <dbReference type="HAMAP-Rule" id="MF_00528"/>
    </source>
</evidence>
<comment type="caution">
    <text evidence="5">The sequence shown here is derived from an EMBL/GenBank/DDBJ whole genome shotgun (WGS) entry which is preliminary data.</text>
</comment>
<comment type="cofactor">
    <cofactor evidence="1 4">
        <name>a divalent metal cation</name>
        <dbReference type="ChEBI" id="CHEBI:60240"/>
    </cofactor>
</comment>
<dbReference type="EC" id="3.6.1.9" evidence="4"/>
<name>A0A0A2G9W4_9PORP</name>
<dbReference type="GO" id="GO:0009117">
    <property type="term" value="P:nucleotide metabolic process"/>
    <property type="evidence" value="ECO:0007669"/>
    <property type="project" value="UniProtKB-KW"/>
</dbReference>
<dbReference type="eggNOG" id="COG0424">
    <property type="taxonomic scope" value="Bacteria"/>
</dbReference>
<dbReference type="RefSeq" id="WP_025842590.1">
    <property type="nucleotide sequence ID" value="NZ_JQZW01000002.1"/>
</dbReference>
<organism evidence="5 6">
    <name type="scientific">Porphyromonas gingivicanis</name>
    <dbReference type="NCBI Taxonomy" id="266762"/>
    <lineage>
        <taxon>Bacteria</taxon>
        <taxon>Pseudomonadati</taxon>
        <taxon>Bacteroidota</taxon>
        <taxon>Bacteroidia</taxon>
        <taxon>Bacteroidales</taxon>
        <taxon>Porphyromonadaceae</taxon>
        <taxon>Porphyromonas</taxon>
    </lineage>
</organism>
<comment type="catalytic activity">
    <reaction evidence="4">
        <text>UTP + H2O = UMP + diphosphate + H(+)</text>
        <dbReference type="Rhea" id="RHEA:29395"/>
        <dbReference type="ChEBI" id="CHEBI:15377"/>
        <dbReference type="ChEBI" id="CHEBI:15378"/>
        <dbReference type="ChEBI" id="CHEBI:33019"/>
        <dbReference type="ChEBI" id="CHEBI:46398"/>
        <dbReference type="ChEBI" id="CHEBI:57865"/>
        <dbReference type="EC" id="3.6.1.9"/>
    </reaction>
</comment>